<sequence>MESSVKQAVAAILALGCCGAPVLAGTIEFSEAPVPRTDAEKRAILTSPQAVVDGVTVDLGYNTILRSGQTGVQDANGFRFGQLYDIDGRPLLAEDGSAYISNDNDFASLLRGADGKLYMVSHFESRPGAMYLTELAQDPGNGHLTALRTRPLDFSQVNGGWVHCAGSVTPWGTHLGSEEYEPDAKQWRDGTITEYNAAMATYFGATPAEAGSVMNPYDYGWPVEIKVDGFDSARVEKHYAMGRIALELGYVMPDRKTVYMSDDGTNVGLFRFVASRPGDLSAGALWVAQWNQKDARGAGLAKLNWVYLGWTTNDEVRDWIERYRFADIFDEAEPVALAEGERPTCPDGFTSINAGHDDGDHQCLRLRDVNRDGTVNWMDENIASRLETRRWAAMQGGTTEFRKMEGITYDSDRHRLYVAMSEVDRGMLDYSRAGRAQGSYDKYDIGGPNHMRLEQANVCGAVYGLHLDGNYTAVDMFPLVVGKPLTMDYGAGAESPEYDGVNKCDLNGIANPDNITYMPGYNTLIIGEDTGSGHQNDMIWSYDLTSGRLTRIQTTPYGSETTSPYFYPDINGFAYLMSVVQHPYGESDADKLEEPGQLSAYTGYFVFPAMNK</sequence>
<feature type="signal peptide" evidence="1">
    <location>
        <begin position="1"/>
        <end position="24"/>
    </location>
</feature>
<dbReference type="PANTHER" id="PTHR35399">
    <property type="entry name" value="SLR8030 PROTEIN"/>
    <property type="match status" value="1"/>
</dbReference>
<dbReference type="PROSITE" id="PS51257">
    <property type="entry name" value="PROKAR_LIPOPROTEIN"/>
    <property type="match status" value="1"/>
</dbReference>
<keyword evidence="3" id="KW-1185">Reference proteome</keyword>
<accession>A0ABN6G7W1</accession>
<organism evidence="2 3">
    <name type="scientific">Allochromatium tepidum</name>
    <dbReference type="NCBI Taxonomy" id="553982"/>
    <lineage>
        <taxon>Bacteria</taxon>
        <taxon>Pseudomonadati</taxon>
        <taxon>Pseudomonadota</taxon>
        <taxon>Gammaproteobacteria</taxon>
        <taxon>Chromatiales</taxon>
        <taxon>Chromatiaceae</taxon>
        <taxon>Allochromatium</taxon>
    </lineage>
</organism>
<dbReference type="RefSeq" id="WP_213380331.1">
    <property type="nucleotide sequence ID" value="NZ_AP024563.1"/>
</dbReference>
<evidence type="ECO:0000313" key="3">
    <source>
        <dbReference type="Proteomes" id="UP000680679"/>
    </source>
</evidence>
<dbReference type="Proteomes" id="UP000680679">
    <property type="component" value="Chromosome"/>
</dbReference>
<dbReference type="PANTHER" id="PTHR35399:SF2">
    <property type="entry name" value="DUF839 DOMAIN-CONTAINING PROTEIN"/>
    <property type="match status" value="1"/>
</dbReference>
<protein>
    <submittedName>
        <fullName evidence="2">Alkaline phosphatase</fullName>
    </submittedName>
</protein>
<evidence type="ECO:0000256" key="1">
    <source>
        <dbReference type="SAM" id="SignalP"/>
    </source>
</evidence>
<reference evidence="2 3" key="1">
    <citation type="submission" date="2021-04" db="EMBL/GenBank/DDBJ databases">
        <title>Complete genome sequencing of Allochromatium tepidum strain NZ.</title>
        <authorList>
            <person name="Tsukatani Y."/>
            <person name="Mori H."/>
        </authorList>
    </citation>
    <scope>NUCLEOTIDE SEQUENCE [LARGE SCALE GENOMIC DNA]</scope>
    <source>
        <strain evidence="2 3">NZ</strain>
    </source>
</reference>
<feature type="chain" id="PRO_5045747549" evidence="1">
    <location>
        <begin position="25"/>
        <end position="612"/>
    </location>
</feature>
<proteinExistence type="predicted"/>
<dbReference type="InterPro" id="IPR008557">
    <property type="entry name" value="PhoX"/>
</dbReference>
<name>A0ABN6G7W1_9GAMM</name>
<dbReference type="EMBL" id="AP024563">
    <property type="protein sequence ID" value="BCU06056.1"/>
    <property type="molecule type" value="Genomic_DNA"/>
</dbReference>
<gene>
    <name evidence="2" type="ORF">Atep_07330</name>
</gene>
<keyword evidence="1" id="KW-0732">Signal</keyword>
<evidence type="ECO:0000313" key="2">
    <source>
        <dbReference type="EMBL" id="BCU06056.1"/>
    </source>
</evidence>
<dbReference type="Pfam" id="PF05787">
    <property type="entry name" value="PhoX"/>
    <property type="match status" value="1"/>
</dbReference>